<keyword evidence="3 6" id="KW-0479">Metal-binding</keyword>
<dbReference type="Gene3D" id="3.80.30.20">
    <property type="entry name" value="tm_1862 like domain"/>
    <property type="match status" value="1"/>
</dbReference>
<dbReference type="PROSITE" id="PS51918">
    <property type="entry name" value="RADICAL_SAM"/>
    <property type="match status" value="1"/>
</dbReference>
<sequence>MKELQDITKWLPTTKKEVEMRGWSELDVILISGDAYVDHPSFGPAVIGRIIENEGYRVAIISQPNWQDDLRDFKKLGKPGFFFGVTAGCMDSMVNHYTANKRLRSTDAYTPGGKSGFRPDYAVNTYSKILKSIYPDVPVIIGGIEASLRRITHYDYWSDQLIPSILTTSGADLLVYGMGEMPLKEILKLLSKGVPFHQLTMVKQTAYIRDQSKGIPKNKNWKDIVINSHQNCVEDKKAFAANFKQVEQESNKVFADRIIQNIAKSSLIINPPFQTMTEKEIDTFFDLPYTRLPHPKYKKRGAIPAYEMIKFSINMHRGCFGGCSFCTISAHQGKFIASRSQKSILNEVDQVVNMPDFKGYISDLGGPSANMYKMKGAVQEICDKCSAPSCIHPVICSNLDTSHSQIIAIYRKVDAHPKVKKAFVGSGIRHDLLTKSYNKKADASIDDYLLQLLTRHVSGRLKVAPEHTSADTLKIMRKPLFDHFKAFKKQFDDIDRKFGLNQQLVPYFISGHPGCREEDMANLAVETRELGFKLEYVQDFTPTPMTVATVMYYSDYHPYTLKKHYTAKSKQEKITQHRFFFWYKKENQNWIRKRLINAKRPNLLKRLLGPDKKGLNQQTRSRNKTLRH</sequence>
<keyword evidence="2 6" id="KW-0949">S-adenosyl-L-methionine</keyword>
<dbReference type="GO" id="GO:0051539">
    <property type="term" value="F:4 iron, 4 sulfur cluster binding"/>
    <property type="evidence" value="ECO:0007669"/>
    <property type="project" value="UniProtKB-KW"/>
</dbReference>
<comment type="caution">
    <text evidence="9">The sequence shown here is derived from an EMBL/GenBank/DDBJ whole genome shotgun (WGS) entry which is preliminary data.</text>
</comment>
<dbReference type="PROSITE" id="PS01278">
    <property type="entry name" value="MTTASE_RADICAL"/>
    <property type="match status" value="1"/>
</dbReference>
<dbReference type="InterPro" id="IPR022946">
    <property type="entry name" value="UPF0313"/>
</dbReference>
<evidence type="ECO:0000256" key="1">
    <source>
        <dbReference type="ARBA" id="ARBA00022485"/>
    </source>
</evidence>
<dbReference type="GO" id="GO:0005506">
    <property type="term" value="F:iron ion binding"/>
    <property type="evidence" value="ECO:0007669"/>
    <property type="project" value="UniProtKB-UniRule"/>
</dbReference>
<dbReference type="InterPro" id="IPR007197">
    <property type="entry name" value="rSAM"/>
</dbReference>
<evidence type="ECO:0000313" key="10">
    <source>
        <dbReference type="Proteomes" id="UP000218542"/>
    </source>
</evidence>
<dbReference type="Pfam" id="PF08497">
    <property type="entry name" value="Radical_SAM_N"/>
    <property type="match status" value="1"/>
</dbReference>
<dbReference type="RefSeq" id="WP_096894424.1">
    <property type="nucleotide sequence ID" value="NZ_BAOS01000017.1"/>
</dbReference>
<evidence type="ECO:0000256" key="7">
    <source>
        <dbReference type="SAM" id="MobiDB-lite"/>
    </source>
</evidence>
<evidence type="ECO:0000256" key="2">
    <source>
        <dbReference type="ARBA" id="ARBA00022691"/>
    </source>
</evidence>
<dbReference type="PANTHER" id="PTHR32331:SF0">
    <property type="entry name" value="UPF0313 PROTEIN YGIQ"/>
    <property type="match status" value="1"/>
</dbReference>
<evidence type="ECO:0000256" key="3">
    <source>
        <dbReference type="ARBA" id="ARBA00022723"/>
    </source>
</evidence>
<dbReference type="InterPro" id="IPR023404">
    <property type="entry name" value="rSAM_horseshoe"/>
</dbReference>
<dbReference type="InterPro" id="IPR006638">
    <property type="entry name" value="Elp3/MiaA/NifB-like_rSAM"/>
</dbReference>
<dbReference type="SUPFAM" id="SSF102114">
    <property type="entry name" value="Radical SAM enzymes"/>
    <property type="match status" value="1"/>
</dbReference>
<feature type="region of interest" description="Disordered" evidence="7">
    <location>
        <begin position="608"/>
        <end position="628"/>
    </location>
</feature>
<feature type="domain" description="Radical SAM core" evidence="8">
    <location>
        <begin position="305"/>
        <end position="584"/>
    </location>
</feature>
<keyword evidence="10" id="KW-1185">Reference proteome</keyword>
<comment type="similarity">
    <text evidence="6">Belongs to the UPF0313 family.</text>
</comment>
<dbReference type="InterPro" id="IPR020612">
    <property type="entry name" value="Methylthiotransferase_CS"/>
</dbReference>
<reference evidence="10" key="1">
    <citation type="journal article" date="2017" name="Environ. Microbiol. Rep.">
        <title>Genetic Diversity of Marine Anaerobic Ammonium-Oxidizing Bacteria as Revealed by Genomic and Proteomic Analyses of 'Candidatus Scalindua japonica'.</title>
        <authorList>
            <person name="Oshiki M."/>
            <person name="Mizuto K."/>
            <person name="Kimura Z."/>
            <person name="Kindaichi T."/>
            <person name="Satoh H."/>
            <person name="Okabe S."/>
        </authorList>
    </citation>
    <scope>NUCLEOTIDE SEQUENCE [LARGE SCALE GENOMIC DNA]</scope>
    <source>
        <strain evidence="10">husup-a2</strain>
    </source>
</reference>
<dbReference type="PANTHER" id="PTHR32331">
    <property type="entry name" value="UPF0313 PROTEIN YGIQ"/>
    <property type="match status" value="1"/>
</dbReference>
<keyword evidence="5 6" id="KW-0411">Iron-sulfur</keyword>
<proteinExistence type="inferred from homology"/>
<organism evidence="9 10">
    <name type="scientific">Candidatus Scalindua japonica</name>
    <dbReference type="NCBI Taxonomy" id="1284222"/>
    <lineage>
        <taxon>Bacteria</taxon>
        <taxon>Pseudomonadati</taxon>
        <taxon>Planctomycetota</taxon>
        <taxon>Candidatus Brocadiia</taxon>
        <taxon>Candidatus Brocadiales</taxon>
        <taxon>Candidatus Scalinduaceae</taxon>
        <taxon>Candidatus Scalindua</taxon>
    </lineage>
</organism>
<feature type="binding site" evidence="6">
    <location>
        <position position="323"/>
    </location>
    <ligand>
        <name>[4Fe-4S] cluster</name>
        <dbReference type="ChEBI" id="CHEBI:49883"/>
        <note>4Fe-4S-S-AdoMet</note>
    </ligand>
</feature>
<comment type="cofactor">
    <cofactor evidence="6">
        <name>[4Fe-4S] cluster</name>
        <dbReference type="ChEBI" id="CHEBI:49883"/>
    </cofactor>
    <text evidence="6">Binds 1 [4Fe-4S] cluster. The cluster is coordinated with 3 cysteines and an exchangeable S-adenosyl-L-methionine.</text>
</comment>
<dbReference type="SFLD" id="SFLDS00029">
    <property type="entry name" value="Radical_SAM"/>
    <property type="match status" value="1"/>
</dbReference>
<keyword evidence="1 6" id="KW-0004">4Fe-4S</keyword>
<dbReference type="SMART" id="SM00729">
    <property type="entry name" value="Elp3"/>
    <property type="match status" value="1"/>
</dbReference>
<dbReference type="OrthoDB" id="9803479at2"/>
<feature type="binding site" evidence="6">
    <location>
        <position position="319"/>
    </location>
    <ligand>
        <name>[4Fe-4S] cluster</name>
        <dbReference type="ChEBI" id="CHEBI:49883"/>
        <note>4Fe-4S-S-AdoMet</note>
    </ligand>
</feature>
<evidence type="ECO:0000256" key="4">
    <source>
        <dbReference type="ARBA" id="ARBA00023004"/>
    </source>
</evidence>
<evidence type="ECO:0000259" key="8">
    <source>
        <dbReference type="PROSITE" id="PS51918"/>
    </source>
</evidence>
<dbReference type="InterPro" id="IPR013704">
    <property type="entry name" value="UPF0313_N"/>
</dbReference>
<dbReference type="EMBL" id="BAOS01000017">
    <property type="protein sequence ID" value="GAX61030.1"/>
    <property type="molecule type" value="Genomic_DNA"/>
</dbReference>
<dbReference type="GO" id="GO:0003824">
    <property type="term" value="F:catalytic activity"/>
    <property type="evidence" value="ECO:0007669"/>
    <property type="project" value="InterPro"/>
</dbReference>
<gene>
    <name evidence="9" type="ORF">SCALIN_C17_0063</name>
</gene>
<protein>
    <submittedName>
        <fullName evidence="9">Fe-S oxidoreductase</fullName>
    </submittedName>
</protein>
<accession>A0A286TYS6</accession>
<name>A0A286TYS6_9BACT</name>
<dbReference type="Pfam" id="PF11842">
    <property type="entry name" value="DUF3362"/>
    <property type="match status" value="1"/>
</dbReference>
<evidence type="ECO:0000256" key="5">
    <source>
        <dbReference type="ARBA" id="ARBA00023014"/>
    </source>
</evidence>
<evidence type="ECO:0000256" key="6">
    <source>
        <dbReference type="HAMAP-Rule" id="MF_01251"/>
    </source>
</evidence>
<evidence type="ECO:0000313" key="9">
    <source>
        <dbReference type="EMBL" id="GAX61030.1"/>
    </source>
</evidence>
<dbReference type="SFLD" id="SFLDG01082">
    <property type="entry name" value="B12-binding_domain_containing"/>
    <property type="match status" value="1"/>
</dbReference>
<dbReference type="InterPro" id="IPR058240">
    <property type="entry name" value="rSAM_sf"/>
</dbReference>
<dbReference type="SFLD" id="SFLDG01069">
    <property type="entry name" value="UPF0313"/>
    <property type="match status" value="1"/>
</dbReference>
<dbReference type="Proteomes" id="UP000218542">
    <property type="component" value="Unassembled WGS sequence"/>
</dbReference>
<dbReference type="InterPro" id="IPR024560">
    <property type="entry name" value="UPF0313_C"/>
</dbReference>
<feature type="binding site" evidence="6">
    <location>
        <position position="326"/>
    </location>
    <ligand>
        <name>[4Fe-4S] cluster</name>
        <dbReference type="ChEBI" id="CHEBI:49883"/>
        <note>4Fe-4S-S-AdoMet</note>
    </ligand>
</feature>
<dbReference type="AlphaFoldDB" id="A0A286TYS6"/>
<dbReference type="HAMAP" id="MF_01251">
    <property type="entry name" value="UPF0313"/>
    <property type="match status" value="1"/>
</dbReference>
<keyword evidence="4 6" id="KW-0408">Iron</keyword>
<dbReference type="NCBIfam" id="TIGR03904">
    <property type="entry name" value="SAM_YgiQ"/>
    <property type="match status" value="1"/>
</dbReference>